<dbReference type="AlphaFoldDB" id="N6V3D8"/>
<comment type="caution">
    <text evidence="3">The sequence shown here is derived from an EMBL/GenBank/DDBJ whole genome shotgun (WGS) entry which is preliminary data.</text>
</comment>
<keyword evidence="4" id="KW-1185">Reference proteome</keyword>
<proteinExistence type="predicted"/>
<keyword evidence="1" id="KW-0862">Zinc</keyword>
<name>N6V3D8_9EURY</name>
<dbReference type="EMBL" id="APMM01000002">
    <property type="protein sequence ID" value="ENN96778.1"/>
    <property type="molecule type" value="Genomic_DNA"/>
</dbReference>
<keyword evidence="1" id="KW-0863">Zinc-finger</keyword>
<dbReference type="OrthoDB" id="41163at2157"/>
<dbReference type="Pfam" id="PF04434">
    <property type="entry name" value="SWIM"/>
    <property type="match status" value="1"/>
</dbReference>
<dbReference type="PATRIC" id="fig|1069083.5.peg.79"/>
<reference evidence="3 4" key="1">
    <citation type="journal article" date="2013" name="Genome Announc.">
        <title>Draft Genome Sequence of a Highly Flagellated, Fast-Swimming Archaeon, Methanocaldococcus villosus Strain KIN24-T80 (DSM 22612).</title>
        <authorList>
            <person name="Thennarasu S."/>
            <person name="Polireddy D."/>
            <person name="Antony A."/>
            <person name="Yada M.R."/>
            <person name="Algarawi S."/>
            <person name="Sivakumar N."/>
        </authorList>
    </citation>
    <scope>NUCLEOTIDE SEQUENCE [LARGE SCALE GENOMIC DNA]</scope>
    <source>
        <strain evidence="3 4">KIN24-T80</strain>
    </source>
</reference>
<feature type="domain" description="SWIM-type" evidence="2">
    <location>
        <begin position="39"/>
        <end position="71"/>
    </location>
</feature>
<keyword evidence="1" id="KW-0479">Metal-binding</keyword>
<dbReference type="GO" id="GO:0008270">
    <property type="term" value="F:zinc ion binding"/>
    <property type="evidence" value="ECO:0007669"/>
    <property type="project" value="UniProtKB-KW"/>
</dbReference>
<dbReference type="STRING" id="1069083.GCA_000371805_00698"/>
<dbReference type="PROSITE" id="PS50966">
    <property type="entry name" value="ZF_SWIM"/>
    <property type="match status" value="1"/>
</dbReference>
<gene>
    <name evidence="3" type="ORF">J422_00411</name>
</gene>
<evidence type="ECO:0000259" key="2">
    <source>
        <dbReference type="PROSITE" id="PS50966"/>
    </source>
</evidence>
<evidence type="ECO:0000313" key="4">
    <source>
        <dbReference type="Proteomes" id="UP000053695"/>
    </source>
</evidence>
<protein>
    <submittedName>
        <fullName evidence="3">Zinc finger SWIM domain-containing protein</fullName>
    </submittedName>
</protein>
<organism evidence="3 4">
    <name type="scientific">Methanocaldococcus villosus KIN24-T80</name>
    <dbReference type="NCBI Taxonomy" id="1069083"/>
    <lineage>
        <taxon>Archaea</taxon>
        <taxon>Methanobacteriati</taxon>
        <taxon>Methanobacteriota</taxon>
        <taxon>Methanomada group</taxon>
        <taxon>Methanococci</taxon>
        <taxon>Methanococcales</taxon>
        <taxon>Methanocaldococcaceae</taxon>
        <taxon>Methanocaldococcus</taxon>
    </lineage>
</organism>
<dbReference type="Proteomes" id="UP000053695">
    <property type="component" value="Unassembled WGS sequence"/>
</dbReference>
<evidence type="ECO:0000256" key="1">
    <source>
        <dbReference type="PROSITE-ProRule" id="PRU00325"/>
    </source>
</evidence>
<dbReference type="RefSeq" id="WP_004589764.1">
    <property type="nucleotide sequence ID" value="NZ_APMM01000002.1"/>
</dbReference>
<dbReference type="InterPro" id="IPR007527">
    <property type="entry name" value="Znf_SWIM"/>
</dbReference>
<accession>N6V3D8</accession>
<evidence type="ECO:0000313" key="3">
    <source>
        <dbReference type="EMBL" id="ENN96778.1"/>
    </source>
</evidence>
<sequence length="215" mass="25738">MYDERIKERGKNYYINGLVKYCIKLGNKLYGKVVGSDIYNVEVDLKTLEGVCSCPYRYNCKHAYALILAYKNNDYVDGDSLFNELKKRDKEEIINILKNIVVNNYLWETFLEKESLGDKALKLIKLINYDKKAIYTFLSFLRNNVKNLSNKELLKIIKAMLDYDIYYYEEHYLEALELIINEILKRDDEDTIEELLKLYNKHKNELWLIEELLFY</sequence>